<proteinExistence type="predicted"/>
<dbReference type="EMBL" id="CP042161">
    <property type="protein sequence ID" value="QDS33604.1"/>
    <property type="molecule type" value="Genomic_DNA"/>
</dbReference>
<protein>
    <submittedName>
        <fullName evidence="1">Uncharacterized protein</fullName>
    </submittedName>
</protein>
<dbReference type="AlphaFoldDB" id="A0A517I434"/>
<name>A0A517I434_BREBE</name>
<organism evidence="1 2">
    <name type="scientific">Brevibacillus brevis</name>
    <name type="common">Bacillus brevis</name>
    <dbReference type="NCBI Taxonomy" id="1393"/>
    <lineage>
        <taxon>Bacteria</taxon>
        <taxon>Bacillati</taxon>
        <taxon>Bacillota</taxon>
        <taxon>Bacilli</taxon>
        <taxon>Bacillales</taxon>
        <taxon>Paenibacillaceae</taxon>
        <taxon>Brevibacillus</taxon>
    </lineage>
</organism>
<dbReference type="RefSeq" id="WP_144614474.1">
    <property type="nucleotide sequence ID" value="NZ_CP042161.1"/>
</dbReference>
<evidence type="ECO:0000313" key="1">
    <source>
        <dbReference type="EMBL" id="QDS33604.1"/>
    </source>
</evidence>
<sequence>MHYPLVVAVIKEPYYQIPDWLNTDVAYTEYVKLTGQTTSDEVDLFIAMLLGYNNIDIKGTPHEVLKRLFDESDVVIGGGIYFESNDRIIPPSCCSGLESWRDVLDSVINRISPWMGHNPTPRMEFADNIVRVWSDDSNEEDVDKNELYYIDFDYVEFIAKLKMVESDLMEFARVPLFNRFLEFDLELANNVVKRFESWFIFKGD</sequence>
<accession>A0A517I434</accession>
<dbReference type="Proteomes" id="UP000317713">
    <property type="component" value="Chromosome"/>
</dbReference>
<gene>
    <name evidence="1" type="ORF">FPS98_06135</name>
</gene>
<evidence type="ECO:0000313" key="2">
    <source>
        <dbReference type="Proteomes" id="UP000317713"/>
    </source>
</evidence>
<reference evidence="1 2" key="1">
    <citation type="submission" date="2019-07" db="EMBL/GenBank/DDBJ databases">
        <title>Characterization of Brevibacillus brevis HK544, as a potential biocontrol agent.</title>
        <authorList>
            <person name="Kim H."/>
        </authorList>
    </citation>
    <scope>NUCLEOTIDE SEQUENCE [LARGE SCALE GENOMIC DNA]</scope>
    <source>
        <strain evidence="1 2">HK544</strain>
    </source>
</reference>